<evidence type="ECO:0000259" key="2">
    <source>
        <dbReference type="Pfam" id="PF19493"/>
    </source>
</evidence>
<keyword evidence="4" id="KW-1185">Reference proteome</keyword>
<name>A0ABY6CBN7_9ACTN</name>
<evidence type="ECO:0000313" key="4">
    <source>
        <dbReference type="Proteomes" id="UP001064390"/>
    </source>
</evidence>
<dbReference type="EMBL" id="CP104697">
    <property type="protein sequence ID" value="UXI83226.1"/>
    <property type="molecule type" value="Genomic_DNA"/>
</dbReference>
<gene>
    <name evidence="3" type="ORF">N6Q81_21265</name>
</gene>
<sequence length="133" mass="13282">MGVSTTPDLELDDGTPVRFLLGPADGPVPVPTDDDLPEGMGRAVPVARGTGSVARFAAGALRGALSPLGPLIQEVHDAATAVPDPPAELSVTFGVQVGQDLKLGVVGGTGQAHLTVTATWRPAPEPGTASTGE</sequence>
<evidence type="ECO:0000256" key="1">
    <source>
        <dbReference type="SAM" id="MobiDB-lite"/>
    </source>
</evidence>
<evidence type="ECO:0000313" key="3">
    <source>
        <dbReference type="EMBL" id="UXI83226.1"/>
    </source>
</evidence>
<protein>
    <recommendedName>
        <fullName evidence="2">Trypsin-co-occurring domain-containing protein</fullName>
    </recommendedName>
</protein>
<reference evidence="3" key="1">
    <citation type="submission" date="2022-09" db="EMBL/GenBank/DDBJ databases">
        <title>Streptomyces vinaceusdrappus strain AC-40.</title>
        <authorList>
            <person name="Sedeek A.M."/>
            <person name="Salah I."/>
            <person name="Kamel H.L."/>
            <person name="Soltan M.A."/>
            <person name="Elsayed T.R."/>
        </authorList>
    </citation>
    <scope>NUCLEOTIDE SEQUENCE</scope>
    <source>
        <strain evidence="3">AC-40</strain>
    </source>
</reference>
<dbReference type="InterPro" id="IPR045794">
    <property type="entry name" value="Trypco1"/>
</dbReference>
<dbReference type="Proteomes" id="UP001064390">
    <property type="component" value="Chromosome"/>
</dbReference>
<proteinExistence type="predicted"/>
<feature type="domain" description="Trypsin-co-occurring" evidence="2">
    <location>
        <begin position="10"/>
        <end position="121"/>
    </location>
</feature>
<dbReference type="Pfam" id="PF19493">
    <property type="entry name" value="Trypco1"/>
    <property type="match status" value="1"/>
</dbReference>
<accession>A0ABY6CBN7</accession>
<organism evidence="3 4">
    <name type="scientific">Streptomyces vinaceusdrappus</name>
    <dbReference type="NCBI Taxonomy" id="67376"/>
    <lineage>
        <taxon>Bacteria</taxon>
        <taxon>Bacillati</taxon>
        <taxon>Actinomycetota</taxon>
        <taxon>Actinomycetes</taxon>
        <taxon>Kitasatosporales</taxon>
        <taxon>Streptomycetaceae</taxon>
        <taxon>Streptomyces</taxon>
        <taxon>Streptomyces rochei group</taxon>
    </lineage>
</organism>
<feature type="region of interest" description="Disordered" evidence="1">
    <location>
        <begin position="22"/>
        <end position="42"/>
    </location>
</feature>
<dbReference type="NCBIfam" id="NF041216">
    <property type="entry name" value="CU044_2847_fam"/>
    <property type="match status" value="1"/>
</dbReference>